<evidence type="ECO:0000313" key="2">
    <source>
        <dbReference type="Proteomes" id="UP001597244"/>
    </source>
</evidence>
<reference evidence="2" key="1">
    <citation type="journal article" date="2019" name="Int. J. Syst. Evol. Microbiol.">
        <title>The Global Catalogue of Microorganisms (GCM) 10K type strain sequencing project: providing services to taxonomists for standard genome sequencing and annotation.</title>
        <authorList>
            <consortium name="The Broad Institute Genomics Platform"/>
            <consortium name="The Broad Institute Genome Sequencing Center for Infectious Disease"/>
            <person name="Wu L."/>
            <person name="Ma J."/>
        </authorList>
    </citation>
    <scope>NUCLEOTIDE SEQUENCE [LARGE SCALE GENOMIC DNA]</scope>
    <source>
        <strain evidence="2">CCM 8951</strain>
    </source>
</reference>
<protein>
    <submittedName>
        <fullName evidence="1">DUF58 domain-containing protein</fullName>
    </submittedName>
</protein>
<dbReference type="EMBL" id="JBHTOF010000030">
    <property type="protein sequence ID" value="MFD1465318.1"/>
    <property type="molecule type" value="Genomic_DNA"/>
</dbReference>
<dbReference type="PANTHER" id="PTHR34351:SF2">
    <property type="entry name" value="DUF58 DOMAIN-CONTAINING PROTEIN"/>
    <property type="match status" value="1"/>
</dbReference>
<gene>
    <name evidence="1" type="ORF">ACFQ4L_04330</name>
</gene>
<organism evidence="1 2">
    <name type="scientific">Lapidilactobacillus mulanensis</name>
    <dbReference type="NCBI Taxonomy" id="2485999"/>
    <lineage>
        <taxon>Bacteria</taxon>
        <taxon>Bacillati</taxon>
        <taxon>Bacillota</taxon>
        <taxon>Bacilli</taxon>
        <taxon>Lactobacillales</taxon>
        <taxon>Lactobacillaceae</taxon>
        <taxon>Lapidilactobacillus</taxon>
    </lineage>
</organism>
<keyword evidence="2" id="KW-1185">Reference proteome</keyword>
<dbReference type="RefSeq" id="WP_125578271.1">
    <property type="nucleotide sequence ID" value="NZ_JBHTOF010000030.1"/>
</dbReference>
<proteinExistence type="predicted"/>
<sequence length="361" mass="41269">MLVILIIILFGALLLIRSWWQHHWQNGLITTVAFSSKRIFQGEKLTLTQHIYNNKRLPLNFVQVILQVPRAFRLVVDQGDGVYMGNLNQIYSLKGYENKQRTLKVQMARRGVFRLTEIELEGRDLFSAKRYAQKYPIEQEIIVYPRWLDLAKVEQHWQSSLGETLTRFSLFEDPLLFRGVRELQPQDSLKQVNWKKTATTGTFYVNQYEPVAQRQLTIVLELPDDPSWRTEKYGEATISLFATIAHECLAAGWQLKILSNACDEQGDPFAMAHLGSMDVLLDTCAAIELEKTTSSADLFAEIINGHEEHIIVCSSAIARHVPFQAQLGKAVAENALWINMVDHLHQEVAPVDLEVKEVLLA</sequence>
<comment type="caution">
    <text evidence="1">The sequence shown here is derived from an EMBL/GenBank/DDBJ whole genome shotgun (WGS) entry which is preliminary data.</text>
</comment>
<dbReference type="PANTHER" id="PTHR34351">
    <property type="entry name" value="SLR1927 PROTEIN-RELATED"/>
    <property type="match status" value="1"/>
</dbReference>
<accession>A0ABW4DND6</accession>
<dbReference type="Proteomes" id="UP001597244">
    <property type="component" value="Unassembled WGS sequence"/>
</dbReference>
<name>A0ABW4DND6_9LACO</name>
<evidence type="ECO:0000313" key="1">
    <source>
        <dbReference type="EMBL" id="MFD1465318.1"/>
    </source>
</evidence>